<reference evidence="1" key="1">
    <citation type="submission" date="2023-07" db="EMBL/GenBank/DDBJ databases">
        <title>Black Yeasts Isolated from many extreme environments.</title>
        <authorList>
            <person name="Coleine C."/>
            <person name="Stajich J.E."/>
            <person name="Selbmann L."/>
        </authorList>
    </citation>
    <scope>NUCLEOTIDE SEQUENCE</scope>
    <source>
        <strain evidence="1">CCFEE 5714</strain>
    </source>
</reference>
<protein>
    <submittedName>
        <fullName evidence="1">Uncharacterized protein</fullName>
    </submittedName>
</protein>
<dbReference type="EMBL" id="JAUTXU010000238">
    <property type="protein sequence ID" value="KAK3696601.1"/>
    <property type="molecule type" value="Genomic_DNA"/>
</dbReference>
<accession>A0ACC3MLI4</accession>
<keyword evidence="2" id="KW-1185">Reference proteome</keyword>
<gene>
    <name evidence="1" type="ORF">LTR37_017854</name>
</gene>
<dbReference type="Proteomes" id="UP001281147">
    <property type="component" value="Unassembled WGS sequence"/>
</dbReference>
<sequence>MAPPSTPDRYPPRQATAFDDIAEVKVGSAPHTTCFRLHKGLLSFYSGYFAKALNGSFVESRTGAITMTTEDPETFKLFQYWLYNRQFYSDKAHEVENTLWSTIIKLWIFGDAHEIPLLQNAALDLFREKIVQKWLVPTSEIRNIYNNTLPGSLLRKFMVEVTAYTGYATVTLAPGTEDWWIHEALCDLLKVLWVPQPINYSKEDLQKMDMCKYHVHEEGVRCTHTRTS</sequence>
<comment type="caution">
    <text evidence="1">The sequence shown here is derived from an EMBL/GenBank/DDBJ whole genome shotgun (WGS) entry which is preliminary data.</text>
</comment>
<evidence type="ECO:0000313" key="2">
    <source>
        <dbReference type="Proteomes" id="UP001281147"/>
    </source>
</evidence>
<organism evidence="1 2">
    <name type="scientific">Vermiconidia calcicola</name>
    <dbReference type="NCBI Taxonomy" id="1690605"/>
    <lineage>
        <taxon>Eukaryota</taxon>
        <taxon>Fungi</taxon>
        <taxon>Dikarya</taxon>
        <taxon>Ascomycota</taxon>
        <taxon>Pezizomycotina</taxon>
        <taxon>Dothideomycetes</taxon>
        <taxon>Dothideomycetidae</taxon>
        <taxon>Mycosphaerellales</taxon>
        <taxon>Extremaceae</taxon>
        <taxon>Vermiconidia</taxon>
    </lineage>
</organism>
<proteinExistence type="predicted"/>
<name>A0ACC3MLI4_9PEZI</name>
<evidence type="ECO:0000313" key="1">
    <source>
        <dbReference type="EMBL" id="KAK3696601.1"/>
    </source>
</evidence>